<organism evidence="1 2">
    <name type="scientific">Phtheirospermum japonicum</name>
    <dbReference type="NCBI Taxonomy" id="374723"/>
    <lineage>
        <taxon>Eukaryota</taxon>
        <taxon>Viridiplantae</taxon>
        <taxon>Streptophyta</taxon>
        <taxon>Embryophyta</taxon>
        <taxon>Tracheophyta</taxon>
        <taxon>Spermatophyta</taxon>
        <taxon>Magnoliopsida</taxon>
        <taxon>eudicotyledons</taxon>
        <taxon>Gunneridae</taxon>
        <taxon>Pentapetalae</taxon>
        <taxon>asterids</taxon>
        <taxon>lamiids</taxon>
        <taxon>Lamiales</taxon>
        <taxon>Orobanchaceae</taxon>
        <taxon>Orobanchaceae incertae sedis</taxon>
        <taxon>Phtheirospermum</taxon>
    </lineage>
</organism>
<dbReference type="InterPro" id="IPR027854">
    <property type="entry name" value="STMP1"/>
</dbReference>
<sequence length="57" mass="6517">MAIIKSGFSFIVGTAFGVYVAQNYNVPNVRKLFNTGLLIAKHIEENYRKPKKRDNDE</sequence>
<dbReference type="OrthoDB" id="2012160at2759"/>
<protein>
    <submittedName>
        <fullName evidence="1">Uncharacterized protein</fullName>
    </submittedName>
</protein>
<reference evidence="1" key="1">
    <citation type="submission" date="2020-07" db="EMBL/GenBank/DDBJ databases">
        <title>Ethylene signaling mediates host invasion by parasitic plants.</title>
        <authorList>
            <person name="Yoshida S."/>
        </authorList>
    </citation>
    <scope>NUCLEOTIDE SEQUENCE</scope>
    <source>
        <strain evidence="1">Okayama</strain>
    </source>
</reference>
<name>A0A830B3T4_9LAMI</name>
<evidence type="ECO:0000313" key="2">
    <source>
        <dbReference type="Proteomes" id="UP000653305"/>
    </source>
</evidence>
<dbReference type="PANTHER" id="PTHR33528">
    <property type="entry name" value="OS07G0239500 PROTEIN"/>
    <property type="match status" value="1"/>
</dbReference>
<dbReference type="EMBL" id="BMAC01000034">
    <property type="protein sequence ID" value="GFP81777.1"/>
    <property type="molecule type" value="Genomic_DNA"/>
</dbReference>
<keyword evidence="2" id="KW-1185">Reference proteome</keyword>
<dbReference type="Pfam" id="PF15054">
    <property type="entry name" value="DUF4535"/>
    <property type="match status" value="1"/>
</dbReference>
<dbReference type="PANTHER" id="PTHR33528:SF14">
    <property type="entry name" value="SOLUTE CARRIER FAMILY 35 MEMBER A4"/>
    <property type="match status" value="1"/>
</dbReference>
<gene>
    <name evidence="1" type="ORF">PHJA_000321000</name>
</gene>
<accession>A0A830B3T4</accession>
<comment type="caution">
    <text evidence="1">The sequence shown here is derived from an EMBL/GenBank/DDBJ whole genome shotgun (WGS) entry which is preliminary data.</text>
</comment>
<dbReference type="AlphaFoldDB" id="A0A830B3T4"/>
<dbReference type="Proteomes" id="UP000653305">
    <property type="component" value="Unassembled WGS sequence"/>
</dbReference>
<proteinExistence type="predicted"/>
<evidence type="ECO:0000313" key="1">
    <source>
        <dbReference type="EMBL" id="GFP81777.1"/>
    </source>
</evidence>